<dbReference type="PANTHER" id="PTHR31916:SF42">
    <property type="entry name" value="ALKALINE_NEUTRAL INVERTASE"/>
    <property type="match status" value="1"/>
</dbReference>
<dbReference type="PANTHER" id="PTHR31916">
    <property type="match status" value="1"/>
</dbReference>
<dbReference type="GO" id="GO:0005987">
    <property type="term" value="P:sucrose catabolic process"/>
    <property type="evidence" value="ECO:0007669"/>
    <property type="project" value="TreeGrafter"/>
</dbReference>
<evidence type="ECO:0000256" key="3">
    <source>
        <dbReference type="ARBA" id="ARBA00023295"/>
    </source>
</evidence>
<protein>
    <submittedName>
        <fullName evidence="5">Uncharacterized protein</fullName>
    </submittedName>
</protein>
<dbReference type="GO" id="GO:0033926">
    <property type="term" value="F:endo-alpha-N-acetylgalactosaminidase activity"/>
    <property type="evidence" value="ECO:0007669"/>
    <property type="project" value="InterPro"/>
</dbReference>
<sequence>MSISISPYPEEQIASTNPDPEEQIVSSSQPSSSLPHHHFNCEFFTTPTSHISSSDLVQIEEVKTKKGSCEFSTSPTSGPSSPPPHLSVRLVCETSDRVSGNPIVEDRSPKYYDVKLRQFIGKQARKNQTWSIAGYLMAKMMLEDPSHLGMIALEEEEQMKPQMKRSALWVC</sequence>
<evidence type="ECO:0000313" key="5">
    <source>
        <dbReference type="EMBL" id="KAJ9542338.1"/>
    </source>
</evidence>
<reference evidence="5" key="1">
    <citation type="submission" date="2023-03" db="EMBL/GenBank/DDBJ databases">
        <title>Chromosome-scale reference genome and RAD-based genetic map of yellow starthistle (Centaurea solstitialis) reveal putative structural variation and QTLs associated with invader traits.</title>
        <authorList>
            <person name="Reatini B."/>
            <person name="Cang F.A."/>
            <person name="Jiang Q."/>
            <person name="Mckibben M.T.W."/>
            <person name="Barker M.S."/>
            <person name="Rieseberg L.H."/>
            <person name="Dlugosch K.M."/>
        </authorList>
    </citation>
    <scope>NUCLEOTIDE SEQUENCE</scope>
    <source>
        <strain evidence="5">CAN-66</strain>
        <tissue evidence="5">Leaf</tissue>
    </source>
</reference>
<keyword evidence="3" id="KW-0326">Glycosidase</keyword>
<evidence type="ECO:0000256" key="4">
    <source>
        <dbReference type="SAM" id="MobiDB-lite"/>
    </source>
</evidence>
<dbReference type="Pfam" id="PF12899">
    <property type="entry name" value="Glyco_hydro_100"/>
    <property type="match status" value="1"/>
</dbReference>
<name>A0AA38SHB1_9ASTR</name>
<evidence type="ECO:0000256" key="1">
    <source>
        <dbReference type="ARBA" id="ARBA00022801"/>
    </source>
</evidence>
<dbReference type="Proteomes" id="UP001172457">
    <property type="component" value="Chromosome 7"/>
</dbReference>
<feature type="region of interest" description="Disordered" evidence="4">
    <location>
        <begin position="1"/>
        <end position="34"/>
    </location>
</feature>
<accession>A0AA38SHB1</accession>
<organism evidence="5 6">
    <name type="scientific">Centaurea solstitialis</name>
    <name type="common">yellow star-thistle</name>
    <dbReference type="NCBI Taxonomy" id="347529"/>
    <lineage>
        <taxon>Eukaryota</taxon>
        <taxon>Viridiplantae</taxon>
        <taxon>Streptophyta</taxon>
        <taxon>Embryophyta</taxon>
        <taxon>Tracheophyta</taxon>
        <taxon>Spermatophyta</taxon>
        <taxon>Magnoliopsida</taxon>
        <taxon>eudicotyledons</taxon>
        <taxon>Gunneridae</taxon>
        <taxon>Pentapetalae</taxon>
        <taxon>asterids</taxon>
        <taxon>campanulids</taxon>
        <taxon>Asterales</taxon>
        <taxon>Asteraceae</taxon>
        <taxon>Carduoideae</taxon>
        <taxon>Cardueae</taxon>
        <taxon>Centaureinae</taxon>
        <taxon>Centaurea</taxon>
    </lineage>
</organism>
<gene>
    <name evidence="5" type="ORF">OSB04_028844</name>
</gene>
<evidence type="ECO:0000256" key="2">
    <source>
        <dbReference type="ARBA" id="ARBA00023277"/>
    </source>
</evidence>
<evidence type="ECO:0000313" key="6">
    <source>
        <dbReference type="Proteomes" id="UP001172457"/>
    </source>
</evidence>
<keyword evidence="6" id="KW-1185">Reference proteome</keyword>
<proteinExistence type="predicted"/>
<comment type="caution">
    <text evidence="5">The sequence shown here is derived from an EMBL/GenBank/DDBJ whole genome shotgun (WGS) entry which is preliminary data.</text>
</comment>
<dbReference type="InterPro" id="IPR024746">
    <property type="entry name" value="Glyco_hydro_100"/>
</dbReference>
<dbReference type="AlphaFoldDB" id="A0AA38SHB1"/>
<dbReference type="EMBL" id="JARYMX010000007">
    <property type="protein sequence ID" value="KAJ9542338.1"/>
    <property type="molecule type" value="Genomic_DNA"/>
</dbReference>
<keyword evidence="1" id="KW-0378">Hydrolase</keyword>
<keyword evidence="2" id="KW-0119">Carbohydrate metabolism</keyword>
<dbReference type="GO" id="GO:0004575">
    <property type="term" value="F:sucrose alpha-glucosidase activity"/>
    <property type="evidence" value="ECO:0007669"/>
    <property type="project" value="TreeGrafter"/>
</dbReference>